<dbReference type="Proteomes" id="UP000325313">
    <property type="component" value="Unassembled WGS sequence"/>
</dbReference>
<protein>
    <submittedName>
        <fullName evidence="2">Uncharacterized protein</fullName>
    </submittedName>
</protein>
<reference evidence="4 5" key="1">
    <citation type="submission" date="2019-05" db="EMBL/GenBank/DDBJ databases">
        <title>Emergence of the Ug99 lineage of the wheat stem rust pathogen through somatic hybridization.</title>
        <authorList>
            <person name="Li F."/>
            <person name="Upadhyaya N.M."/>
            <person name="Sperschneider J."/>
            <person name="Matny O."/>
            <person name="Nguyen-Phuc H."/>
            <person name="Mago R."/>
            <person name="Raley C."/>
            <person name="Miller M.E."/>
            <person name="Silverstein K.A.T."/>
            <person name="Henningsen E."/>
            <person name="Hirsch C.D."/>
            <person name="Visser B."/>
            <person name="Pretorius Z.A."/>
            <person name="Steffenson B.J."/>
            <person name="Schwessinger B."/>
            <person name="Dodds P.N."/>
            <person name="Figueroa M."/>
        </authorList>
    </citation>
    <scope>NUCLEOTIDE SEQUENCE [LARGE SCALE GENOMIC DNA]</scope>
    <source>
        <strain evidence="2">21-0</strain>
        <strain evidence="3 5">Ug99</strain>
    </source>
</reference>
<sequence length="131" mass="13725">MSTRRSTTADDLLSPLSNPDAAFRAANTEKRRLKAALIAQATQTAANKPYGPRRQLLGHSAKPTNPNAFGSDHSSLIQTPLEGSPQSTIPSTNCLPPGTIGVPHLVPQAGIKPETSPIVPGGRQLVEGMVL</sequence>
<organism evidence="2 4">
    <name type="scientific">Puccinia graminis f. sp. tritici</name>
    <dbReference type="NCBI Taxonomy" id="56615"/>
    <lineage>
        <taxon>Eukaryota</taxon>
        <taxon>Fungi</taxon>
        <taxon>Dikarya</taxon>
        <taxon>Basidiomycota</taxon>
        <taxon>Pucciniomycotina</taxon>
        <taxon>Pucciniomycetes</taxon>
        <taxon>Pucciniales</taxon>
        <taxon>Pucciniaceae</taxon>
        <taxon>Puccinia</taxon>
    </lineage>
</organism>
<dbReference type="EMBL" id="VSWC01000196">
    <property type="protein sequence ID" value="KAA1066372.1"/>
    <property type="molecule type" value="Genomic_DNA"/>
</dbReference>
<feature type="compositionally biased region" description="Polar residues" evidence="1">
    <location>
        <begin position="62"/>
        <end position="78"/>
    </location>
</feature>
<evidence type="ECO:0000256" key="1">
    <source>
        <dbReference type="SAM" id="MobiDB-lite"/>
    </source>
</evidence>
<evidence type="ECO:0000313" key="3">
    <source>
        <dbReference type="EMBL" id="KAA1128303.1"/>
    </source>
</evidence>
<gene>
    <name evidence="2" type="ORF">PGT21_029382</name>
    <name evidence="3" type="ORF">PGTUg99_003215</name>
</gene>
<feature type="compositionally biased region" description="Polar residues" evidence="1">
    <location>
        <begin position="84"/>
        <end position="94"/>
    </location>
</feature>
<dbReference type="OrthoDB" id="10585425at2759"/>
<keyword evidence="4" id="KW-1185">Reference proteome</keyword>
<evidence type="ECO:0000313" key="5">
    <source>
        <dbReference type="Proteomes" id="UP000325313"/>
    </source>
</evidence>
<feature type="region of interest" description="Disordered" evidence="1">
    <location>
        <begin position="44"/>
        <end position="96"/>
    </location>
</feature>
<evidence type="ECO:0000313" key="2">
    <source>
        <dbReference type="EMBL" id="KAA1066372.1"/>
    </source>
</evidence>
<evidence type="ECO:0000313" key="4">
    <source>
        <dbReference type="Proteomes" id="UP000324748"/>
    </source>
</evidence>
<accession>A0A5B0LPB9</accession>
<comment type="caution">
    <text evidence="2">The sequence shown here is derived from an EMBL/GenBank/DDBJ whole genome shotgun (WGS) entry which is preliminary data.</text>
</comment>
<dbReference type="AlphaFoldDB" id="A0A5B0LPB9"/>
<proteinExistence type="predicted"/>
<dbReference type="EMBL" id="VDEP01000142">
    <property type="protein sequence ID" value="KAA1128303.1"/>
    <property type="molecule type" value="Genomic_DNA"/>
</dbReference>
<name>A0A5B0LPB9_PUCGR</name>
<dbReference type="Proteomes" id="UP000324748">
    <property type="component" value="Unassembled WGS sequence"/>
</dbReference>